<dbReference type="GO" id="GO:0005524">
    <property type="term" value="F:ATP binding"/>
    <property type="evidence" value="ECO:0007669"/>
    <property type="project" value="UniProtKB-KW"/>
</dbReference>
<dbReference type="InterPro" id="IPR027417">
    <property type="entry name" value="P-loop_NTPase"/>
</dbReference>
<dbReference type="Gene3D" id="3.40.50.300">
    <property type="entry name" value="P-loop containing nucleotide triphosphate hydrolases"/>
    <property type="match status" value="2"/>
</dbReference>
<comment type="caution">
    <text evidence="2">The sequence shown here is derived from an EMBL/GenBank/DDBJ whole genome shotgun (WGS) entry which is preliminary data.</text>
</comment>
<sequence>MIQDLVSTLSAGTNPLSALLDEQSGASLVGYTIHTSYDAVTVMTNDKWREDAGGIPMNSYLLACSADPSEMVKANPIDKRILLLRVVGRAELATDRDMVRAVMEHFQDKPDTRDPAFRMEEPISFSMLQWSGIECKVLGTFFTNGSSALTFGADAEDFFAARHMVVRKPGSAALSTIVNFVDPIRKAKADKDAIAIGMKRAPSPFEIGTVRFTSSNQLALRPGQSQVPVKIFPGDFLARRTAVFGMTRTGKSNTTKTMVSAVALSAFESDTPIGQIILDINGEYSNANNQDGGSSIADVFADNTVRYRIGAKSGFRDVRVNFFENLEVGHQFIAEGVTADGSNLSEDLKSFVACDFTRPDQSDYGSYGRWKRKVAIYRSFLANSGFKTKPNYKIEFEINEAVLSFLYPHVIAEADRDAKATLPQKARAVVEFFELEPMNKGFKAEPSVAVRFWLKVREVEKLLESTGGIKKGKDTWLGPEDHALLAMLAGRSHKSDTPIRAGNYVRASASEFHSPDGSNDIVSEIYDLLSSGRIVIVDLSVGVPKIRETMAERIAKGIFTASSAKFTSGQSAPRIVLYVEEAHNLIGKKADLNTTWPRVAKEGAKYGMAMVYATQEPSSIHPNILSNTENFFVTHLNNDDEIRTLSKYYDFGDFAPSLKRCQDVGFARIKTLSANFTTPTQIMLFDPARVGEEYRRAKSSSSSWFSPLNEGV</sequence>
<accession>A0ABW4M4C5</accession>
<reference evidence="3" key="1">
    <citation type="journal article" date="2019" name="Int. J. Syst. Evol. Microbiol.">
        <title>The Global Catalogue of Microorganisms (GCM) 10K type strain sequencing project: providing services to taxonomists for standard genome sequencing and annotation.</title>
        <authorList>
            <consortium name="The Broad Institute Genomics Platform"/>
            <consortium name="The Broad Institute Genome Sequencing Center for Infectious Disease"/>
            <person name="Wu L."/>
            <person name="Ma J."/>
        </authorList>
    </citation>
    <scope>NUCLEOTIDE SEQUENCE [LARGE SCALE GENOMIC DNA]</scope>
    <source>
        <strain evidence="3">CG52</strain>
    </source>
</reference>
<dbReference type="Proteomes" id="UP001597322">
    <property type="component" value="Unassembled WGS sequence"/>
</dbReference>
<dbReference type="EMBL" id="JBHUEQ010000007">
    <property type="protein sequence ID" value="MFD1745046.1"/>
    <property type="molecule type" value="Genomic_DNA"/>
</dbReference>
<keyword evidence="3" id="KW-1185">Reference proteome</keyword>
<evidence type="ECO:0000313" key="3">
    <source>
        <dbReference type="Proteomes" id="UP001597322"/>
    </source>
</evidence>
<dbReference type="InterPro" id="IPR008571">
    <property type="entry name" value="HerA-like"/>
</dbReference>
<gene>
    <name evidence="2" type="ORF">ACFSE1_06175</name>
</gene>
<dbReference type="Pfam" id="PF01935">
    <property type="entry name" value="DUF87"/>
    <property type="match status" value="1"/>
</dbReference>
<proteinExistence type="predicted"/>
<dbReference type="SUPFAM" id="SSF52540">
    <property type="entry name" value="P-loop containing nucleoside triphosphate hydrolases"/>
    <property type="match status" value="1"/>
</dbReference>
<name>A0ABW4M4C5_9HYPH</name>
<dbReference type="RefSeq" id="WP_377397965.1">
    <property type="nucleotide sequence ID" value="NZ_JBHUEQ010000007.1"/>
</dbReference>
<keyword evidence="2" id="KW-0067">ATP-binding</keyword>
<evidence type="ECO:0000313" key="2">
    <source>
        <dbReference type="EMBL" id="MFD1745046.1"/>
    </source>
</evidence>
<dbReference type="PANTHER" id="PTHR42957:SF1">
    <property type="entry name" value="HELICASE MJ1565-RELATED"/>
    <property type="match status" value="1"/>
</dbReference>
<protein>
    <submittedName>
        <fullName evidence="2">ATP-binding protein</fullName>
    </submittedName>
</protein>
<evidence type="ECO:0000259" key="1">
    <source>
        <dbReference type="Pfam" id="PF01935"/>
    </source>
</evidence>
<dbReference type="PANTHER" id="PTHR42957">
    <property type="entry name" value="HELICASE MJ1565-RELATED"/>
    <property type="match status" value="1"/>
</dbReference>
<keyword evidence="2" id="KW-0547">Nucleotide-binding</keyword>
<dbReference type="InterPro" id="IPR002789">
    <property type="entry name" value="HerA_central"/>
</dbReference>
<organism evidence="2 3">
    <name type="scientific">Rhizobium helianthi</name>
    <dbReference type="NCBI Taxonomy" id="1132695"/>
    <lineage>
        <taxon>Bacteria</taxon>
        <taxon>Pseudomonadati</taxon>
        <taxon>Pseudomonadota</taxon>
        <taxon>Alphaproteobacteria</taxon>
        <taxon>Hyphomicrobiales</taxon>
        <taxon>Rhizobiaceae</taxon>
        <taxon>Rhizobium/Agrobacterium group</taxon>
        <taxon>Rhizobium</taxon>
    </lineage>
</organism>
<feature type="domain" description="Helicase HerA central" evidence="1">
    <location>
        <begin position="224"/>
        <end position="308"/>
    </location>
</feature>